<sequence>MKMFDLTMPIDTRIPVFPGGPEPEIIQVASIKEKGWNEKQITIGSHFSTHIDAPFHMIEDGKKLDDYPINKFIGMASVIDVRNQKLINPSLDEIEQEDIVFFYTAHINKIRYKEYFQQNPILSVETAQRLIEKKVKIVGLDSFSPDNEPFEIHKLLLKNDILIVENLINLDKLVNSRFMCYILPLKIMDADGAPCRVIGVLT</sequence>
<dbReference type="SUPFAM" id="SSF102198">
    <property type="entry name" value="Putative cyclase"/>
    <property type="match status" value="1"/>
</dbReference>
<comment type="caution">
    <text evidence="1">The sequence shown here is derived from an EMBL/GenBank/DDBJ whole genome shotgun (WGS) entry which is preliminary data.</text>
</comment>
<dbReference type="EMBL" id="CAJHIQ010000001">
    <property type="protein sequence ID" value="CAD6490754.1"/>
    <property type="molecule type" value="Genomic_DNA"/>
</dbReference>
<dbReference type="PANTHER" id="PTHR31118">
    <property type="entry name" value="CYCLASE-LIKE PROTEIN 2"/>
    <property type="match status" value="1"/>
</dbReference>
<proteinExistence type="predicted"/>
<evidence type="ECO:0000313" key="1">
    <source>
        <dbReference type="EMBL" id="CAD6490754.1"/>
    </source>
</evidence>
<gene>
    <name evidence="1" type="ORF">DIAAKJNI_00011</name>
</gene>
<reference evidence="1" key="1">
    <citation type="submission" date="2020-10" db="EMBL/GenBank/DDBJ databases">
        <authorList>
            <person name="Hahn C.J."/>
            <person name="Laso-Perez R."/>
            <person name="Vulcano F."/>
            <person name="Vaziourakis K.-M."/>
            <person name="Stokke R."/>
            <person name="Steen I.H."/>
            <person name="Teske A."/>
            <person name="Boetius A."/>
            <person name="Liebeke M."/>
            <person name="Amann R."/>
            <person name="Knittel K."/>
        </authorList>
    </citation>
    <scope>NUCLEOTIDE SEQUENCE</scope>
    <source>
        <strain evidence="1">Gfbio:e3339647-f889-4370-9287-4fb5cb688e4c:AG392M11_GoMArc1</strain>
    </source>
</reference>
<name>A0A811T116_9EURY</name>
<dbReference type="GO" id="GO:0019441">
    <property type="term" value="P:L-tryptophan catabolic process to kynurenine"/>
    <property type="evidence" value="ECO:0007669"/>
    <property type="project" value="InterPro"/>
</dbReference>
<dbReference type="Proteomes" id="UP000639006">
    <property type="component" value="Unassembled WGS sequence"/>
</dbReference>
<protein>
    <recommendedName>
        <fullName evidence="3">Cyclase</fullName>
    </recommendedName>
</protein>
<accession>A0A811T116</accession>
<evidence type="ECO:0000313" key="2">
    <source>
        <dbReference type="Proteomes" id="UP000639006"/>
    </source>
</evidence>
<dbReference type="InterPro" id="IPR007325">
    <property type="entry name" value="KFase/CYL"/>
</dbReference>
<dbReference type="AlphaFoldDB" id="A0A811T116"/>
<dbReference type="Gene3D" id="3.50.30.50">
    <property type="entry name" value="Putative cyclase"/>
    <property type="match status" value="1"/>
</dbReference>
<organism evidence="1 2">
    <name type="scientific">Candidatus Argoarchaeum ethanivorans</name>
    <dbReference type="NCBI Taxonomy" id="2608793"/>
    <lineage>
        <taxon>Archaea</taxon>
        <taxon>Methanobacteriati</taxon>
        <taxon>Methanobacteriota</taxon>
        <taxon>Stenosarchaea group</taxon>
        <taxon>Methanomicrobia</taxon>
        <taxon>Methanosarcinales</taxon>
        <taxon>Methanosarcinales incertae sedis</taxon>
        <taxon>GOM Arc I cluster</taxon>
        <taxon>Candidatus Argoarchaeum</taxon>
    </lineage>
</organism>
<dbReference type="Pfam" id="PF04199">
    <property type="entry name" value="Cyclase"/>
    <property type="match status" value="1"/>
</dbReference>
<evidence type="ECO:0008006" key="3">
    <source>
        <dbReference type="Google" id="ProtNLM"/>
    </source>
</evidence>
<dbReference type="InterPro" id="IPR037175">
    <property type="entry name" value="KFase_sf"/>
</dbReference>
<dbReference type="GO" id="GO:0004061">
    <property type="term" value="F:arylformamidase activity"/>
    <property type="evidence" value="ECO:0007669"/>
    <property type="project" value="InterPro"/>
</dbReference>
<dbReference type="PANTHER" id="PTHR31118:SF12">
    <property type="entry name" value="CYCLASE-LIKE PROTEIN 2"/>
    <property type="match status" value="1"/>
</dbReference>